<evidence type="ECO:0000313" key="1">
    <source>
        <dbReference type="EMBL" id="KAH7960802.1"/>
    </source>
</evidence>
<sequence>MPSFYVLLGAILVGDYTSVEFRATIVDYGIDKGIELDRTTYLVMFSSMGQLVGRIGVPLLADCLPSTRRPLYAFSFVIFGVCMMAMPQVTFMLPVAALATLVEMAQGYIFCIRYVLLADYLGVERTAASSGIIGVGMVPLSLVSPVIIGSYDNYYRLLGGLNIVAAILFGVYDFYQTKIARDVRSPSALTQA</sequence>
<protein>
    <submittedName>
        <fullName evidence="1">Uncharacterized protein</fullName>
    </submittedName>
</protein>
<evidence type="ECO:0000313" key="2">
    <source>
        <dbReference type="Proteomes" id="UP000821865"/>
    </source>
</evidence>
<reference evidence="1" key="1">
    <citation type="submission" date="2020-05" db="EMBL/GenBank/DDBJ databases">
        <title>Large-scale comparative analyses of tick genomes elucidate their genetic diversity and vector capacities.</title>
        <authorList>
            <person name="Jia N."/>
            <person name="Wang J."/>
            <person name="Shi W."/>
            <person name="Du L."/>
            <person name="Sun Y."/>
            <person name="Zhan W."/>
            <person name="Jiang J."/>
            <person name="Wang Q."/>
            <person name="Zhang B."/>
            <person name="Ji P."/>
            <person name="Sakyi L.B."/>
            <person name="Cui X."/>
            <person name="Yuan T."/>
            <person name="Jiang B."/>
            <person name="Yang W."/>
            <person name="Lam T.T.-Y."/>
            <person name="Chang Q."/>
            <person name="Ding S."/>
            <person name="Wang X."/>
            <person name="Zhu J."/>
            <person name="Ruan X."/>
            <person name="Zhao L."/>
            <person name="Wei J."/>
            <person name="Que T."/>
            <person name="Du C."/>
            <person name="Cheng J."/>
            <person name="Dai P."/>
            <person name="Han X."/>
            <person name="Huang E."/>
            <person name="Gao Y."/>
            <person name="Liu J."/>
            <person name="Shao H."/>
            <person name="Ye R."/>
            <person name="Li L."/>
            <person name="Wei W."/>
            <person name="Wang X."/>
            <person name="Wang C."/>
            <person name="Yang T."/>
            <person name="Huo Q."/>
            <person name="Li W."/>
            <person name="Guo W."/>
            <person name="Chen H."/>
            <person name="Zhou L."/>
            <person name="Ni X."/>
            <person name="Tian J."/>
            <person name="Zhou Y."/>
            <person name="Sheng Y."/>
            <person name="Liu T."/>
            <person name="Pan Y."/>
            <person name="Xia L."/>
            <person name="Li J."/>
            <person name="Zhao F."/>
            <person name="Cao W."/>
        </authorList>
    </citation>
    <scope>NUCLEOTIDE SEQUENCE</scope>
    <source>
        <strain evidence="1">Dsil-2018</strain>
    </source>
</reference>
<dbReference type="Proteomes" id="UP000821865">
    <property type="component" value="Chromosome 3"/>
</dbReference>
<gene>
    <name evidence="1" type="ORF">HPB49_023569</name>
</gene>
<name>A0ACB8D8P7_DERSI</name>
<accession>A0ACB8D8P7</accession>
<comment type="caution">
    <text evidence="1">The sequence shown here is derived from an EMBL/GenBank/DDBJ whole genome shotgun (WGS) entry which is preliminary data.</text>
</comment>
<dbReference type="EMBL" id="CM023472">
    <property type="protein sequence ID" value="KAH7960802.1"/>
    <property type="molecule type" value="Genomic_DNA"/>
</dbReference>
<organism evidence="1 2">
    <name type="scientific">Dermacentor silvarum</name>
    <name type="common">Tick</name>
    <dbReference type="NCBI Taxonomy" id="543639"/>
    <lineage>
        <taxon>Eukaryota</taxon>
        <taxon>Metazoa</taxon>
        <taxon>Ecdysozoa</taxon>
        <taxon>Arthropoda</taxon>
        <taxon>Chelicerata</taxon>
        <taxon>Arachnida</taxon>
        <taxon>Acari</taxon>
        <taxon>Parasitiformes</taxon>
        <taxon>Ixodida</taxon>
        <taxon>Ixodoidea</taxon>
        <taxon>Ixodidae</taxon>
        <taxon>Rhipicephalinae</taxon>
        <taxon>Dermacentor</taxon>
    </lineage>
</organism>
<keyword evidence="2" id="KW-1185">Reference proteome</keyword>
<proteinExistence type="predicted"/>